<reference evidence="1" key="1">
    <citation type="submission" date="2021-08" db="EMBL/GenBank/DDBJ databases">
        <title>Novel anaerobic bacterium isolated from sea squirt in East Sea, Republic of Korea.</title>
        <authorList>
            <person name="Nguyen T.H."/>
            <person name="Li Z."/>
            <person name="Lee Y.-J."/>
            <person name="Ko J."/>
            <person name="Kim S.-G."/>
        </authorList>
    </citation>
    <scope>NUCLEOTIDE SEQUENCE</scope>
    <source>
        <strain evidence="1">KCTC 25031</strain>
    </source>
</reference>
<dbReference type="Proteomes" id="UP000826212">
    <property type="component" value="Chromosome"/>
</dbReference>
<evidence type="ECO:0000313" key="1">
    <source>
        <dbReference type="EMBL" id="QZE13183.1"/>
    </source>
</evidence>
<keyword evidence="2" id="KW-1185">Reference proteome</keyword>
<protein>
    <submittedName>
        <fullName evidence="1">ISAs1 family transposase</fullName>
    </submittedName>
</protein>
<accession>A0AC61NCC4</accession>
<proteinExistence type="predicted"/>
<dbReference type="EMBL" id="CP081303">
    <property type="protein sequence ID" value="QZE13183.1"/>
    <property type="molecule type" value="Genomic_DNA"/>
</dbReference>
<name>A0AC61NCC4_9BACT</name>
<evidence type="ECO:0000313" key="2">
    <source>
        <dbReference type="Proteomes" id="UP000826212"/>
    </source>
</evidence>
<sequence>MSEAIVNNYDNKFALYFLPLEDPRRIQKGNFMYPLIEVLFLSLSAILSGFKTNEDIAQFGELKIDWLRKFYPYASGIPSHDTIGRVFRHLDSSLFNECFIKWSSSLTKLTSNQVIGIDGKTIKGSANAKKNAIHVVSAFASDNGLCLGQVTTNKKSNEITAIPELLDLITIKGMVVTTDAMGCQTEIANKILEKEGDYILQVKGNQKKTKEELDIQFNTDIVCDSNITEDFGHGRIETRICDVINDFEDAPVLTKWRGIHSLIRITTQTLESSTNKERSDVRYYISSLDTTAERFNKLIRSHWAIENNLHWTLDVSFNEDKQQRKKDHAAENMNMLCKMALNILKLDTENKKTLKWKKNRAIYVDEYREKLIARSQTC</sequence>
<gene>
    <name evidence="1" type="ORF">K4L44_11350</name>
</gene>
<organism evidence="1 2">
    <name type="scientific">Halosquirtibacter laminarini</name>
    <dbReference type="NCBI Taxonomy" id="3374600"/>
    <lineage>
        <taxon>Bacteria</taxon>
        <taxon>Pseudomonadati</taxon>
        <taxon>Bacteroidota</taxon>
        <taxon>Bacteroidia</taxon>
        <taxon>Marinilabiliales</taxon>
        <taxon>Prolixibacteraceae</taxon>
        <taxon>Halosquirtibacter</taxon>
    </lineage>
</organism>